<organism evidence="1 2">
    <name type="scientific">Candidatus Doudnabacteria bacterium RIFCSPHIGHO2_01_FULL_41_86</name>
    <dbReference type="NCBI Taxonomy" id="1817821"/>
    <lineage>
        <taxon>Bacteria</taxon>
        <taxon>Candidatus Doudnaibacteriota</taxon>
    </lineage>
</organism>
<reference evidence="1 2" key="1">
    <citation type="journal article" date="2016" name="Nat. Commun.">
        <title>Thousands of microbial genomes shed light on interconnected biogeochemical processes in an aquifer system.</title>
        <authorList>
            <person name="Anantharaman K."/>
            <person name="Brown C.T."/>
            <person name="Hug L.A."/>
            <person name="Sharon I."/>
            <person name="Castelle C.J."/>
            <person name="Probst A.J."/>
            <person name="Thomas B.C."/>
            <person name="Singh A."/>
            <person name="Wilkins M.J."/>
            <person name="Karaoz U."/>
            <person name="Brodie E.L."/>
            <person name="Williams K.H."/>
            <person name="Hubbard S.S."/>
            <person name="Banfield J.F."/>
        </authorList>
    </citation>
    <scope>NUCLEOTIDE SEQUENCE [LARGE SCALE GENOMIC DNA]</scope>
</reference>
<comment type="caution">
    <text evidence="1">The sequence shown here is derived from an EMBL/GenBank/DDBJ whole genome shotgun (WGS) entry which is preliminary data.</text>
</comment>
<dbReference type="AlphaFoldDB" id="A0A1F5N9M5"/>
<evidence type="ECO:0000313" key="1">
    <source>
        <dbReference type="EMBL" id="OGE74401.1"/>
    </source>
</evidence>
<evidence type="ECO:0000313" key="2">
    <source>
        <dbReference type="Proteomes" id="UP000177610"/>
    </source>
</evidence>
<proteinExistence type="predicted"/>
<protein>
    <submittedName>
        <fullName evidence="1">Uncharacterized protein</fullName>
    </submittedName>
</protein>
<accession>A0A1F5N9M5</accession>
<dbReference type="EMBL" id="MFEH01000001">
    <property type="protein sequence ID" value="OGE74401.1"/>
    <property type="molecule type" value="Genomic_DNA"/>
</dbReference>
<gene>
    <name evidence="1" type="ORF">A2717_02590</name>
</gene>
<name>A0A1F5N9M5_9BACT</name>
<sequence length="68" mass="7475">MKENLGPPRLVRKAETPVYLGIPPMAQRIFTGIAVDDQLAPVTTRTTSLDAARTFFDLDMVRPEGSNS</sequence>
<dbReference type="Proteomes" id="UP000177610">
    <property type="component" value="Unassembled WGS sequence"/>
</dbReference>